<sequence>MVRQALQREITSGALRAGDRLVEEELAKRYGVSRSPIREAIRALASEGLVEVNARRGAMVAGVSADEAREFVEVRALLEGYNARLAARYRRPDVLSRAEAILREGSTGQGSPERLLELNARFHDTLAEAGGNRTLREMMDGLRKRTASIFTAEGEEASRATWREHASILEAVLAGDETRAAELAEAHVRRAGANALAR</sequence>
<dbReference type="PRINTS" id="PR00033">
    <property type="entry name" value="HTHASNC"/>
</dbReference>
<dbReference type="InterPro" id="IPR008920">
    <property type="entry name" value="TF_FadR/GntR_C"/>
</dbReference>
<feature type="domain" description="HTH gntR-type" evidence="4">
    <location>
        <begin position="1"/>
        <end position="63"/>
    </location>
</feature>
<dbReference type="InterPro" id="IPR011711">
    <property type="entry name" value="GntR_C"/>
</dbReference>
<dbReference type="PRINTS" id="PR00035">
    <property type="entry name" value="HTHGNTR"/>
</dbReference>
<evidence type="ECO:0000313" key="6">
    <source>
        <dbReference type="Proteomes" id="UP000282957"/>
    </source>
</evidence>
<accession>A0A437M2C4</accession>
<dbReference type="Gene3D" id="1.10.10.10">
    <property type="entry name" value="Winged helix-like DNA-binding domain superfamily/Winged helix DNA-binding domain"/>
    <property type="match status" value="1"/>
</dbReference>
<keyword evidence="6" id="KW-1185">Reference proteome</keyword>
<dbReference type="SUPFAM" id="SSF46785">
    <property type="entry name" value="Winged helix' DNA-binding domain"/>
    <property type="match status" value="1"/>
</dbReference>
<dbReference type="Pfam" id="PF07729">
    <property type="entry name" value="FCD"/>
    <property type="match status" value="1"/>
</dbReference>
<dbReference type="OrthoDB" id="9812290at2"/>
<dbReference type="InterPro" id="IPR036390">
    <property type="entry name" value="WH_DNA-bd_sf"/>
</dbReference>
<dbReference type="EMBL" id="SACL01000009">
    <property type="protein sequence ID" value="RVT91869.1"/>
    <property type="molecule type" value="Genomic_DNA"/>
</dbReference>
<evidence type="ECO:0000259" key="4">
    <source>
        <dbReference type="PROSITE" id="PS50949"/>
    </source>
</evidence>
<dbReference type="SUPFAM" id="SSF48008">
    <property type="entry name" value="GntR ligand-binding domain-like"/>
    <property type="match status" value="1"/>
</dbReference>
<evidence type="ECO:0000256" key="2">
    <source>
        <dbReference type="ARBA" id="ARBA00023125"/>
    </source>
</evidence>
<dbReference type="InterPro" id="IPR036388">
    <property type="entry name" value="WH-like_DNA-bd_sf"/>
</dbReference>
<dbReference type="SMART" id="SM00345">
    <property type="entry name" value="HTH_GNTR"/>
    <property type="match status" value="1"/>
</dbReference>
<dbReference type="GO" id="GO:0003700">
    <property type="term" value="F:DNA-binding transcription factor activity"/>
    <property type="evidence" value="ECO:0007669"/>
    <property type="project" value="InterPro"/>
</dbReference>
<reference evidence="5 6" key="1">
    <citation type="submission" date="2019-01" db="EMBL/GenBank/DDBJ databases">
        <authorList>
            <person name="Chen W.-M."/>
        </authorList>
    </citation>
    <scope>NUCLEOTIDE SEQUENCE [LARGE SCALE GENOMIC DNA]</scope>
    <source>
        <strain evidence="5 6">CCP-6</strain>
    </source>
</reference>
<protein>
    <submittedName>
        <fullName evidence="5">GntR family transcriptional regulator</fullName>
    </submittedName>
</protein>
<name>A0A437M2C4_9PROT</name>
<dbReference type="CDD" id="cd07377">
    <property type="entry name" value="WHTH_GntR"/>
    <property type="match status" value="1"/>
</dbReference>
<evidence type="ECO:0000313" key="5">
    <source>
        <dbReference type="EMBL" id="RVT91869.1"/>
    </source>
</evidence>
<dbReference type="AlphaFoldDB" id="A0A437M2C4"/>
<evidence type="ECO:0000256" key="1">
    <source>
        <dbReference type="ARBA" id="ARBA00023015"/>
    </source>
</evidence>
<dbReference type="Gene3D" id="1.20.120.530">
    <property type="entry name" value="GntR ligand-binding domain-like"/>
    <property type="match status" value="1"/>
</dbReference>
<dbReference type="Proteomes" id="UP000282957">
    <property type="component" value="Unassembled WGS sequence"/>
</dbReference>
<keyword evidence="3" id="KW-0804">Transcription</keyword>
<proteinExistence type="predicted"/>
<gene>
    <name evidence="5" type="ORF">EOD42_21060</name>
</gene>
<keyword evidence="2" id="KW-0238">DNA-binding</keyword>
<dbReference type="GO" id="GO:0043565">
    <property type="term" value="F:sequence-specific DNA binding"/>
    <property type="evidence" value="ECO:0007669"/>
    <property type="project" value="InterPro"/>
</dbReference>
<dbReference type="SMART" id="SM00895">
    <property type="entry name" value="FCD"/>
    <property type="match status" value="1"/>
</dbReference>
<dbReference type="InterPro" id="IPR000485">
    <property type="entry name" value="AsnC-type_HTH_dom"/>
</dbReference>
<keyword evidence="1" id="KW-0805">Transcription regulation</keyword>
<organism evidence="5 6">
    <name type="scientific">Rhodovarius crocodyli</name>
    <dbReference type="NCBI Taxonomy" id="1979269"/>
    <lineage>
        <taxon>Bacteria</taxon>
        <taxon>Pseudomonadati</taxon>
        <taxon>Pseudomonadota</taxon>
        <taxon>Alphaproteobacteria</taxon>
        <taxon>Acetobacterales</taxon>
        <taxon>Roseomonadaceae</taxon>
        <taxon>Rhodovarius</taxon>
    </lineage>
</organism>
<comment type="caution">
    <text evidence="5">The sequence shown here is derived from an EMBL/GenBank/DDBJ whole genome shotgun (WGS) entry which is preliminary data.</text>
</comment>
<dbReference type="PANTHER" id="PTHR43537">
    <property type="entry name" value="TRANSCRIPTIONAL REGULATOR, GNTR FAMILY"/>
    <property type="match status" value="1"/>
</dbReference>
<evidence type="ECO:0000256" key="3">
    <source>
        <dbReference type="ARBA" id="ARBA00023163"/>
    </source>
</evidence>
<dbReference type="PANTHER" id="PTHR43537:SF24">
    <property type="entry name" value="GLUCONATE OPERON TRANSCRIPTIONAL REPRESSOR"/>
    <property type="match status" value="1"/>
</dbReference>
<dbReference type="PROSITE" id="PS50949">
    <property type="entry name" value="HTH_GNTR"/>
    <property type="match status" value="1"/>
</dbReference>
<dbReference type="InterPro" id="IPR000524">
    <property type="entry name" value="Tscrpt_reg_HTH_GntR"/>
</dbReference>
<dbReference type="Pfam" id="PF00392">
    <property type="entry name" value="GntR"/>
    <property type="match status" value="1"/>
</dbReference>